<dbReference type="PANTHER" id="PTHR33392">
    <property type="entry name" value="POLYISOPRENYL-TEICHOIC ACID--PEPTIDOGLYCAN TEICHOIC ACID TRANSFERASE TAGU"/>
    <property type="match status" value="1"/>
</dbReference>
<proteinExistence type="inferred from homology"/>
<feature type="transmembrane region" description="Helical" evidence="2">
    <location>
        <begin position="23"/>
        <end position="46"/>
    </location>
</feature>
<dbReference type="InterPro" id="IPR004474">
    <property type="entry name" value="LytR_CpsA_psr"/>
</dbReference>
<evidence type="ECO:0000256" key="1">
    <source>
        <dbReference type="ARBA" id="ARBA00006068"/>
    </source>
</evidence>
<dbReference type="Gene3D" id="3.40.630.190">
    <property type="entry name" value="LCP protein"/>
    <property type="match status" value="1"/>
</dbReference>
<accession>A0ABW1WE47</accession>
<sequence length="342" mass="37934">MAKKLDPVQSRSDFRKTRKKHRVLRIFLLTLAILLVGGTALGFFAYQKLKPTAHFNNLKAVGASGTNSNVQNYKEKAGVFNVLLIGSDARKGDTASHTDSMVLIHADLNNHTYNMLSIPRDTRVSMAGYGHTKLTSVQYISQVKKGTKQGIVDAVTAVSNLTGVPIHYYAETNYWGLKDMVDAIGGIQMNLPFKVTLTHAWYKRNQGKTFAPGVHEVNGEMVAELTHERYSLPGTDYGRQQLQEAALIGIAKKMMQPSNVTRFPALSRSLSKFLVATNMSTGDMVSMGLGVKGDFHPEQQIKYRQVKGRGATMYDDLLKANNSQVILDQNQLQSTIKKYFSN</sequence>
<gene>
    <name evidence="4" type="ORF">ACFP7A_04390</name>
</gene>
<comment type="similarity">
    <text evidence="1">Belongs to the LytR/CpsA/Psr (LCP) family.</text>
</comment>
<reference evidence="5" key="1">
    <citation type="journal article" date="2019" name="Int. J. Syst. Evol. Microbiol.">
        <title>The Global Catalogue of Microorganisms (GCM) 10K type strain sequencing project: providing services to taxonomists for standard genome sequencing and annotation.</title>
        <authorList>
            <consortium name="The Broad Institute Genomics Platform"/>
            <consortium name="The Broad Institute Genome Sequencing Center for Infectious Disease"/>
            <person name="Wu L."/>
            <person name="Ma J."/>
        </authorList>
    </citation>
    <scope>NUCLEOTIDE SEQUENCE [LARGE SCALE GENOMIC DNA]</scope>
    <source>
        <strain evidence="5">CCUG 42001</strain>
    </source>
</reference>
<keyword evidence="5" id="KW-1185">Reference proteome</keyword>
<dbReference type="Proteomes" id="UP001596267">
    <property type="component" value="Unassembled WGS sequence"/>
</dbReference>
<comment type="caution">
    <text evidence="4">The sequence shown here is derived from an EMBL/GenBank/DDBJ whole genome shotgun (WGS) entry which is preliminary data.</text>
</comment>
<name>A0ABW1WE47_9BACL</name>
<keyword evidence="2" id="KW-1133">Transmembrane helix</keyword>
<dbReference type="RefSeq" id="WP_253052555.1">
    <property type="nucleotide sequence ID" value="NZ_JAMXWN010000002.1"/>
</dbReference>
<protein>
    <submittedName>
        <fullName evidence="4">LCP family protein</fullName>
    </submittedName>
</protein>
<evidence type="ECO:0000259" key="3">
    <source>
        <dbReference type="Pfam" id="PF03816"/>
    </source>
</evidence>
<dbReference type="NCBIfam" id="TIGR00350">
    <property type="entry name" value="lytR_cpsA_psr"/>
    <property type="match status" value="1"/>
</dbReference>
<dbReference type="PANTHER" id="PTHR33392:SF6">
    <property type="entry name" value="POLYISOPRENYL-TEICHOIC ACID--PEPTIDOGLYCAN TEICHOIC ACID TRANSFERASE TAGU"/>
    <property type="match status" value="1"/>
</dbReference>
<feature type="domain" description="Cell envelope-related transcriptional attenuator" evidence="3">
    <location>
        <begin position="97"/>
        <end position="255"/>
    </location>
</feature>
<dbReference type="InterPro" id="IPR050922">
    <property type="entry name" value="LytR/CpsA/Psr_CW_biosynth"/>
</dbReference>
<evidence type="ECO:0000256" key="2">
    <source>
        <dbReference type="SAM" id="Phobius"/>
    </source>
</evidence>
<keyword evidence="2" id="KW-0812">Transmembrane</keyword>
<dbReference type="EMBL" id="JBHSTQ010000003">
    <property type="protein sequence ID" value="MFC6385832.1"/>
    <property type="molecule type" value="Genomic_DNA"/>
</dbReference>
<evidence type="ECO:0000313" key="4">
    <source>
        <dbReference type="EMBL" id="MFC6385832.1"/>
    </source>
</evidence>
<evidence type="ECO:0000313" key="5">
    <source>
        <dbReference type="Proteomes" id="UP001596267"/>
    </source>
</evidence>
<dbReference type="Pfam" id="PF03816">
    <property type="entry name" value="LytR_cpsA_psr"/>
    <property type="match status" value="1"/>
</dbReference>
<keyword evidence="2" id="KW-0472">Membrane</keyword>
<organism evidence="4 5">
    <name type="scientific">Sporolactobacillus kofuensis</name>
    <dbReference type="NCBI Taxonomy" id="269672"/>
    <lineage>
        <taxon>Bacteria</taxon>
        <taxon>Bacillati</taxon>
        <taxon>Bacillota</taxon>
        <taxon>Bacilli</taxon>
        <taxon>Bacillales</taxon>
        <taxon>Sporolactobacillaceae</taxon>
        <taxon>Sporolactobacillus</taxon>
    </lineage>
</organism>